<dbReference type="GO" id="GO:0022857">
    <property type="term" value="F:transmembrane transporter activity"/>
    <property type="evidence" value="ECO:0007669"/>
    <property type="project" value="InterPro"/>
</dbReference>
<feature type="region of interest" description="Disordered" evidence="6">
    <location>
        <begin position="1"/>
        <end position="28"/>
    </location>
</feature>
<feature type="transmembrane region" description="Helical" evidence="7">
    <location>
        <begin position="494"/>
        <end position="514"/>
    </location>
</feature>
<keyword evidence="3 7" id="KW-0812">Transmembrane</keyword>
<keyword evidence="2" id="KW-0813">Transport</keyword>
<dbReference type="Pfam" id="PF07690">
    <property type="entry name" value="MFS_1"/>
    <property type="match status" value="1"/>
</dbReference>
<accession>A0A167FWG1</accession>
<evidence type="ECO:0000313" key="10">
    <source>
        <dbReference type="Proteomes" id="UP000076738"/>
    </source>
</evidence>
<gene>
    <name evidence="9" type="ORF">CALVIDRAFT_569518</name>
</gene>
<evidence type="ECO:0000256" key="4">
    <source>
        <dbReference type="ARBA" id="ARBA00022989"/>
    </source>
</evidence>
<dbReference type="OrthoDB" id="5086884at2759"/>
<feature type="transmembrane region" description="Helical" evidence="7">
    <location>
        <begin position="264"/>
        <end position="284"/>
    </location>
</feature>
<dbReference type="PANTHER" id="PTHR42718:SF9">
    <property type="entry name" value="MAJOR FACILITATOR SUPERFAMILY MULTIDRUG TRANSPORTER MFSC"/>
    <property type="match status" value="1"/>
</dbReference>
<feature type="domain" description="Major facilitator superfamily (MFS) profile" evidence="8">
    <location>
        <begin position="41"/>
        <end position="515"/>
    </location>
</feature>
<dbReference type="Proteomes" id="UP000076738">
    <property type="component" value="Unassembled WGS sequence"/>
</dbReference>
<proteinExistence type="predicted"/>
<dbReference type="GO" id="GO:0016020">
    <property type="term" value="C:membrane"/>
    <property type="evidence" value="ECO:0007669"/>
    <property type="project" value="UniProtKB-SubCell"/>
</dbReference>
<feature type="transmembrane region" description="Helical" evidence="7">
    <location>
        <begin position="305"/>
        <end position="327"/>
    </location>
</feature>
<dbReference type="PROSITE" id="PS50850">
    <property type="entry name" value="MFS"/>
    <property type="match status" value="1"/>
</dbReference>
<evidence type="ECO:0000256" key="7">
    <source>
        <dbReference type="SAM" id="Phobius"/>
    </source>
</evidence>
<feature type="transmembrane region" description="Helical" evidence="7">
    <location>
        <begin position="39"/>
        <end position="63"/>
    </location>
</feature>
<feature type="transmembrane region" description="Helical" evidence="7">
    <location>
        <begin position="371"/>
        <end position="391"/>
    </location>
</feature>
<keyword evidence="5 7" id="KW-0472">Membrane</keyword>
<dbReference type="InterPro" id="IPR011701">
    <property type="entry name" value="MFS"/>
</dbReference>
<dbReference type="Gene3D" id="1.20.1250.20">
    <property type="entry name" value="MFS general substrate transporter like domains"/>
    <property type="match status" value="1"/>
</dbReference>
<dbReference type="EMBL" id="KV417359">
    <property type="protein sequence ID" value="KZO89918.1"/>
    <property type="molecule type" value="Genomic_DNA"/>
</dbReference>
<evidence type="ECO:0000256" key="3">
    <source>
        <dbReference type="ARBA" id="ARBA00022692"/>
    </source>
</evidence>
<feature type="compositionally biased region" description="Basic and acidic residues" evidence="6">
    <location>
        <begin position="525"/>
        <end position="536"/>
    </location>
</feature>
<organism evidence="9 10">
    <name type="scientific">Calocera viscosa (strain TUFC12733)</name>
    <dbReference type="NCBI Taxonomy" id="1330018"/>
    <lineage>
        <taxon>Eukaryota</taxon>
        <taxon>Fungi</taxon>
        <taxon>Dikarya</taxon>
        <taxon>Basidiomycota</taxon>
        <taxon>Agaricomycotina</taxon>
        <taxon>Dacrymycetes</taxon>
        <taxon>Dacrymycetales</taxon>
        <taxon>Dacrymycetaceae</taxon>
        <taxon>Calocera</taxon>
    </lineage>
</organism>
<dbReference type="Gene3D" id="1.20.1720.10">
    <property type="entry name" value="Multidrug resistance protein D"/>
    <property type="match status" value="1"/>
</dbReference>
<dbReference type="SUPFAM" id="SSF103473">
    <property type="entry name" value="MFS general substrate transporter"/>
    <property type="match status" value="1"/>
</dbReference>
<feature type="transmembrane region" description="Helical" evidence="7">
    <location>
        <begin position="230"/>
        <end position="252"/>
    </location>
</feature>
<name>A0A167FWG1_CALVF</name>
<keyword evidence="4 7" id="KW-1133">Transmembrane helix</keyword>
<feature type="transmembrane region" description="Helical" evidence="7">
    <location>
        <begin position="75"/>
        <end position="94"/>
    </location>
</feature>
<protein>
    <submittedName>
        <fullName evidence="9">Efflux transporter</fullName>
    </submittedName>
</protein>
<keyword evidence="10" id="KW-1185">Reference proteome</keyword>
<evidence type="ECO:0000256" key="6">
    <source>
        <dbReference type="SAM" id="MobiDB-lite"/>
    </source>
</evidence>
<evidence type="ECO:0000256" key="2">
    <source>
        <dbReference type="ARBA" id="ARBA00022448"/>
    </source>
</evidence>
<sequence>MSSVETSAAEKVSASQTPSPTPSDKHDLVIPRLSSPTSLILMATTCFTMLIYIASIGSMVIMLPTIGKDLVINPASLQWLVTAYALTSGCFLLLFGRLADIFGRKVVFVAGCTWFIAFTLGCGFSKTALSLIIMRALTGMGGAAMIPACIGILAHAFPPSYARTVAFSMFQAAAPCGGVLGGVIGGIVTQYAPISWRALFFVLAGVGGLVLIGAVIVFPKDHDFSEDKRVDWLGAFLITAGLVLLLFCLGQGEIAPQEWNTPYIIALLVLSGLLIVGFVAWEHYVETHLTLPPLMKLDLFARGKWKFSAVLLISFLVNGAFSSWQYWATLYYQNYQFLSPIMTVVRFLPMTIVGFSVNVIFAVVAANVSGYVLITFGCLGTGIASILFALIDPDAIYWAFGFPAAFFDVLGADIIMAGGSLYVSMVALPHEQSLAGGVFNTITQIGISFATTVSTIVYDRSMRSESLREGIVLNESATNATPQALLYGYRRAQWTNLAFALLAAAVSAVLLRGIGRIGVKPERKVKDLEASQRESGSDALELTGEAPALPAETGLAGK</sequence>
<dbReference type="InterPro" id="IPR036259">
    <property type="entry name" value="MFS_trans_sf"/>
</dbReference>
<feature type="transmembrane region" description="Helical" evidence="7">
    <location>
        <begin position="106"/>
        <end position="126"/>
    </location>
</feature>
<feature type="transmembrane region" description="Helical" evidence="7">
    <location>
        <begin position="198"/>
        <end position="218"/>
    </location>
</feature>
<reference evidence="9 10" key="1">
    <citation type="journal article" date="2016" name="Mol. Biol. Evol.">
        <title>Comparative Genomics of Early-Diverging Mushroom-Forming Fungi Provides Insights into the Origins of Lignocellulose Decay Capabilities.</title>
        <authorList>
            <person name="Nagy L.G."/>
            <person name="Riley R."/>
            <person name="Tritt A."/>
            <person name="Adam C."/>
            <person name="Daum C."/>
            <person name="Floudas D."/>
            <person name="Sun H."/>
            <person name="Yadav J.S."/>
            <person name="Pangilinan J."/>
            <person name="Larsson K.H."/>
            <person name="Matsuura K."/>
            <person name="Barry K."/>
            <person name="Labutti K."/>
            <person name="Kuo R."/>
            <person name="Ohm R.A."/>
            <person name="Bhattacharya S.S."/>
            <person name="Shirouzu T."/>
            <person name="Yoshinaga Y."/>
            <person name="Martin F.M."/>
            <person name="Grigoriev I.V."/>
            <person name="Hibbett D.S."/>
        </authorList>
    </citation>
    <scope>NUCLEOTIDE SEQUENCE [LARGE SCALE GENOMIC DNA]</scope>
    <source>
        <strain evidence="9 10">TUFC12733</strain>
    </source>
</reference>
<comment type="subcellular location">
    <subcellularLocation>
        <location evidence="1">Membrane</location>
        <topology evidence="1">Multi-pass membrane protein</topology>
    </subcellularLocation>
</comment>
<evidence type="ECO:0000256" key="1">
    <source>
        <dbReference type="ARBA" id="ARBA00004141"/>
    </source>
</evidence>
<evidence type="ECO:0000313" key="9">
    <source>
        <dbReference type="EMBL" id="KZO89918.1"/>
    </source>
</evidence>
<dbReference type="PANTHER" id="PTHR42718">
    <property type="entry name" value="MAJOR FACILITATOR SUPERFAMILY MULTIDRUG TRANSPORTER MFSC"/>
    <property type="match status" value="1"/>
</dbReference>
<evidence type="ECO:0000256" key="5">
    <source>
        <dbReference type="ARBA" id="ARBA00023136"/>
    </source>
</evidence>
<feature type="transmembrane region" description="Helical" evidence="7">
    <location>
        <begin position="347"/>
        <end position="364"/>
    </location>
</feature>
<evidence type="ECO:0000259" key="8">
    <source>
        <dbReference type="PROSITE" id="PS50850"/>
    </source>
</evidence>
<dbReference type="InterPro" id="IPR020846">
    <property type="entry name" value="MFS_dom"/>
</dbReference>
<feature type="transmembrane region" description="Helical" evidence="7">
    <location>
        <begin position="397"/>
        <end position="422"/>
    </location>
</feature>
<feature type="transmembrane region" description="Helical" evidence="7">
    <location>
        <begin position="169"/>
        <end position="192"/>
    </location>
</feature>
<feature type="region of interest" description="Disordered" evidence="6">
    <location>
        <begin position="525"/>
        <end position="558"/>
    </location>
</feature>
<dbReference type="AlphaFoldDB" id="A0A167FWG1"/>
<feature type="transmembrane region" description="Helical" evidence="7">
    <location>
        <begin position="132"/>
        <end position="157"/>
    </location>
</feature>
<feature type="transmembrane region" description="Helical" evidence="7">
    <location>
        <begin position="434"/>
        <end position="458"/>
    </location>
</feature>